<keyword evidence="3" id="KW-1185">Reference proteome</keyword>
<feature type="region of interest" description="Disordered" evidence="1">
    <location>
        <begin position="91"/>
        <end position="110"/>
    </location>
</feature>
<protein>
    <submittedName>
        <fullName evidence="2">Uncharacterized protein</fullName>
    </submittedName>
</protein>
<comment type="caution">
    <text evidence="2">The sequence shown here is derived from an EMBL/GenBank/DDBJ whole genome shotgun (WGS) entry which is preliminary data.</text>
</comment>
<evidence type="ECO:0000313" key="3">
    <source>
        <dbReference type="Proteomes" id="UP000230233"/>
    </source>
</evidence>
<dbReference type="AlphaFoldDB" id="A0A2G5VAX5"/>
<feature type="compositionally biased region" description="Basic and acidic residues" evidence="1">
    <location>
        <begin position="91"/>
        <end position="103"/>
    </location>
</feature>
<dbReference type="PROSITE" id="PS51257">
    <property type="entry name" value="PROKAR_LIPOPROTEIN"/>
    <property type="match status" value="1"/>
</dbReference>
<dbReference type="EMBL" id="PDUG01000002">
    <property type="protein sequence ID" value="PIC48914.1"/>
    <property type="molecule type" value="Genomic_DNA"/>
</dbReference>
<accession>A0A2G5VAX5</accession>
<proteinExistence type="predicted"/>
<organism evidence="2 3">
    <name type="scientific">Caenorhabditis nigoni</name>
    <dbReference type="NCBI Taxonomy" id="1611254"/>
    <lineage>
        <taxon>Eukaryota</taxon>
        <taxon>Metazoa</taxon>
        <taxon>Ecdysozoa</taxon>
        <taxon>Nematoda</taxon>
        <taxon>Chromadorea</taxon>
        <taxon>Rhabditida</taxon>
        <taxon>Rhabditina</taxon>
        <taxon>Rhabditomorpha</taxon>
        <taxon>Rhabditoidea</taxon>
        <taxon>Rhabditidae</taxon>
        <taxon>Peloderinae</taxon>
        <taxon>Caenorhabditis</taxon>
    </lineage>
</organism>
<reference evidence="3" key="1">
    <citation type="submission" date="2017-10" db="EMBL/GenBank/DDBJ databases">
        <title>Rapid genome shrinkage in a self-fertile nematode reveals novel sperm competition proteins.</title>
        <authorList>
            <person name="Yin D."/>
            <person name="Schwarz E.M."/>
            <person name="Thomas C.G."/>
            <person name="Felde R.L."/>
            <person name="Korf I.F."/>
            <person name="Cutter A.D."/>
            <person name="Schartner C.M."/>
            <person name="Ralston E.J."/>
            <person name="Meyer B.J."/>
            <person name="Haag E.S."/>
        </authorList>
    </citation>
    <scope>NUCLEOTIDE SEQUENCE [LARGE SCALE GENOMIC DNA]</scope>
    <source>
        <strain evidence="3">JU1422</strain>
    </source>
</reference>
<evidence type="ECO:0000256" key="1">
    <source>
        <dbReference type="SAM" id="MobiDB-lite"/>
    </source>
</evidence>
<evidence type="ECO:0000313" key="2">
    <source>
        <dbReference type="EMBL" id="PIC48914.1"/>
    </source>
</evidence>
<name>A0A2G5VAX5_9PELO</name>
<sequence>MQRLLLLLQRIFLPDYSDTSIIGFSGISCKMATDGEVNGEKEPASTEMLESMQALENLKITVTEAINKNKQNFDELSDKLQSIEASIEKISKSNDAENTRDNPSEEQIDEPKVCTNVSLVRIDFLRDLDFFRNTTNVTYEKRFKLKPVFKNVKKFKEHKQNSSVWEDHYNAKW</sequence>
<gene>
    <name evidence="2" type="primary">Cnig_chr_II.g7714</name>
    <name evidence="2" type="ORF">B9Z55_007714</name>
</gene>
<dbReference type="Proteomes" id="UP000230233">
    <property type="component" value="Chromosome II"/>
</dbReference>